<dbReference type="GO" id="GO:0004040">
    <property type="term" value="F:amidase activity"/>
    <property type="evidence" value="ECO:0007669"/>
    <property type="project" value="UniProtKB-EC"/>
</dbReference>
<reference evidence="8" key="1">
    <citation type="submission" date="2021-01" db="EMBL/GenBank/DDBJ databases">
        <authorList>
            <consortium name="Aspergillus puulaauensis MK2 genome sequencing consortium"/>
            <person name="Kazuki M."/>
            <person name="Futagami T."/>
        </authorList>
    </citation>
    <scope>NUCLEOTIDE SEQUENCE</scope>
    <source>
        <strain evidence="8">MK2</strain>
    </source>
</reference>
<accession>A0A7R7XL53</accession>
<dbReference type="GeneID" id="64973517"/>
<dbReference type="AlphaFoldDB" id="A0A7R7XL53"/>
<dbReference type="KEGG" id="apuu:APUU_31737A"/>
<dbReference type="PANTHER" id="PTHR46072">
    <property type="entry name" value="AMIDASE-RELATED-RELATED"/>
    <property type="match status" value="1"/>
</dbReference>
<organism evidence="8 9">
    <name type="scientific">Aspergillus puulaauensis</name>
    <dbReference type="NCBI Taxonomy" id="1220207"/>
    <lineage>
        <taxon>Eukaryota</taxon>
        <taxon>Fungi</taxon>
        <taxon>Dikarya</taxon>
        <taxon>Ascomycota</taxon>
        <taxon>Pezizomycotina</taxon>
        <taxon>Eurotiomycetes</taxon>
        <taxon>Eurotiomycetidae</taxon>
        <taxon>Eurotiales</taxon>
        <taxon>Aspergillaceae</taxon>
        <taxon>Aspergillus</taxon>
    </lineage>
</organism>
<feature type="active site" description="Acyl-ester intermediate" evidence="5">
    <location>
        <position position="243"/>
    </location>
</feature>
<feature type="binding site" evidence="6">
    <location>
        <position position="193"/>
    </location>
    <ligand>
        <name>substrate</name>
    </ligand>
</feature>
<sequence length="536" mass="57058">MTITTTPAEPWQAIAARKREEAASKIPVEWTLPSKYTEGVNETSTASVLHVPRESGLLSATELEITEKYDAVDLLKAIAAAKFTALEVTVAFSKRAAIAQQLTQCLTETFFDEAIARAKELDEYFAQTGKLKGPFHGLPISLKDPFNVKGQKTTIGYVSFIGKPAAASNAPLVDILLELGAVLYVKTNIPQTMMSADSQNNVFGRVLNPHNPSLGAGGSSGGEGALIALRGSILGVGTDVAGSVRIPALCCGGFGFKPTVGRIPDGGQGSGGRKGSPGVAACAGPLATTLRDLKLFMNTVMAEKPWNKDPGALAVPWRPSATVTEGPLTIGVVGEDPVYPLQPPVVRSLNAAVDALKKDGHTIKLLKNIPSISDAAALAFNLFALDPNSTHYKHIHASGEPEAPSLKDSLPDLWDNKYTVDDIFDFNAQRADFVVQWKQIWLENGLDAIVMPGHRKTAGAHDTYGHPAYTVVWNLVDWPACVIPYGKVDPALDSVDATYDPSQYENAPCSIQVVARQFHDEELLGVASVIGKTLAG</sequence>
<evidence type="ECO:0000256" key="4">
    <source>
        <dbReference type="ARBA" id="ARBA00022801"/>
    </source>
</evidence>
<keyword evidence="4" id="KW-0378">Hydrolase</keyword>
<dbReference type="PROSITE" id="PS00571">
    <property type="entry name" value="AMIDASES"/>
    <property type="match status" value="1"/>
</dbReference>
<gene>
    <name evidence="8" type="ORF">APUU_31737A</name>
</gene>
<dbReference type="PIRSF" id="PIRSF001221">
    <property type="entry name" value="Amidase_fungi"/>
    <property type="match status" value="1"/>
</dbReference>
<dbReference type="Gene3D" id="3.90.1300.10">
    <property type="entry name" value="Amidase signature (AS) domain"/>
    <property type="match status" value="1"/>
</dbReference>
<evidence type="ECO:0000313" key="8">
    <source>
        <dbReference type="EMBL" id="BCS23512.1"/>
    </source>
</evidence>
<dbReference type="InterPro" id="IPR036928">
    <property type="entry name" value="AS_sf"/>
</dbReference>
<dbReference type="OrthoDB" id="6428749at2759"/>
<comment type="catalytic activity">
    <reaction evidence="1">
        <text>a monocarboxylic acid amide + H2O = a monocarboxylate + NH4(+)</text>
        <dbReference type="Rhea" id="RHEA:12020"/>
        <dbReference type="ChEBI" id="CHEBI:15377"/>
        <dbReference type="ChEBI" id="CHEBI:28938"/>
        <dbReference type="ChEBI" id="CHEBI:35757"/>
        <dbReference type="ChEBI" id="CHEBI:83628"/>
        <dbReference type="EC" id="3.5.1.4"/>
    </reaction>
</comment>
<evidence type="ECO:0000259" key="7">
    <source>
        <dbReference type="Pfam" id="PF01425"/>
    </source>
</evidence>
<evidence type="ECO:0000256" key="2">
    <source>
        <dbReference type="ARBA" id="ARBA00009199"/>
    </source>
</evidence>
<dbReference type="PANTHER" id="PTHR46072:SF5">
    <property type="entry name" value="GENERAL AMIDASE-C"/>
    <property type="match status" value="1"/>
</dbReference>
<dbReference type="InterPro" id="IPR023631">
    <property type="entry name" value="Amidase_dom"/>
</dbReference>
<feature type="binding site" evidence="6">
    <location>
        <begin position="240"/>
        <end position="243"/>
    </location>
    <ligand>
        <name>substrate</name>
    </ligand>
</feature>
<feature type="active site" description="Charge relay system" evidence="5">
    <location>
        <position position="143"/>
    </location>
</feature>
<evidence type="ECO:0000256" key="1">
    <source>
        <dbReference type="ARBA" id="ARBA00001311"/>
    </source>
</evidence>
<evidence type="ECO:0000256" key="6">
    <source>
        <dbReference type="PIRSR" id="PIRSR001221-2"/>
    </source>
</evidence>
<evidence type="ECO:0000256" key="3">
    <source>
        <dbReference type="ARBA" id="ARBA00012922"/>
    </source>
</evidence>
<comment type="similarity">
    <text evidence="2">Belongs to the amidase family.</text>
</comment>
<name>A0A7R7XL53_9EURO</name>
<proteinExistence type="inferred from homology"/>
<protein>
    <recommendedName>
        <fullName evidence="3">amidase</fullName>
        <ecNumber evidence="3">3.5.1.4</ecNumber>
    </recommendedName>
</protein>
<reference evidence="8" key="2">
    <citation type="submission" date="2021-02" db="EMBL/GenBank/DDBJ databases">
        <title>Aspergillus puulaauensis MK2 genome sequence.</title>
        <authorList>
            <person name="Futagami T."/>
            <person name="Mori K."/>
            <person name="Kadooka C."/>
            <person name="Tanaka T."/>
        </authorList>
    </citation>
    <scope>NUCLEOTIDE SEQUENCE</scope>
    <source>
        <strain evidence="8">MK2</strain>
    </source>
</reference>
<dbReference type="EC" id="3.5.1.4" evidence="3"/>
<feature type="active site" description="Charge relay system" evidence="5">
    <location>
        <position position="219"/>
    </location>
</feature>
<dbReference type="Proteomes" id="UP000654913">
    <property type="component" value="Chromosome 3"/>
</dbReference>
<dbReference type="EMBL" id="AP024445">
    <property type="protein sequence ID" value="BCS23512.1"/>
    <property type="molecule type" value="Genomic_DNA"/>
</dbReference>
<evidence type="ECO:0000313" key="9">
    <source>
        <dbReference type="Proteomes" id="UP000654913"/>
    </source>
</evidence>
<dbReference type="Pfam" id="PF01425">
    <property type="entry name" value="Amidase"/>
    <property type="match status" value="1"/>
</dbReference>
<dbReference type="SUPFAM" id="SSF75304">
    <property type="entry name" value="Amidase signature (AS) enzymes"/>
    <property type="match status" value="1"/>
</dbReference>
<feature type="domain" description="Amidase" evidence="7">
    <location>
        <begin position="87"/>
        <end position="524"/>
    </location>
</feature>
<evidence type="ECO:0000256" key="5">
    <source>
        <dbReference type="PIRSR" id="PIRSR001221-1"/>
    </source>
</evidence>
<feature type="binding site" evidence="6">
    <location>
        <position position="219"/>
    </location>
    <ligand>
        <name>substrate</name>
    </ligand>
</feature>
<dbReference type="RefSeq" id="XP_041555706.1">
    <property type="nucleotide sequence ID" value="XM_041702975.1"/>
</dbReference>
<dbReference type="InterPro" id="IPR020556">
    <property type="entry name" value="Amidase_CS"/>
</dbReference>
<keyword evidence="9" id="KW-1185">Reference proteome</keyword>